<protein>
    <submittedName>
        <fullName evidence="1 2">Uncharacterized protein</fullName>
    </submittedName>
</protein>
<keyword evidence="3" id="KW-1185">Reference proteome</keyword>
<gene>
    <name evidence="1" type="ORF">GLYMA_11G189300</name>
</gene>
<accession>A0A0R0HSG4</accession>
<proteinExistence type="predicted"/>
<reference evidence="2" key="2">
    <citation type="submission" date="2018-02" db="UniProtKB">
        <authorList>
            <consortium name="EnsemblPlants"/>
        </authorList>
    </citation>
    <scope>IDENTIFICATION</scope>
    <source>
        <strain evidence="2">Williams 82</strain>
    </source>
</reference>
<dbReference type="InParanoid" id="A0A0R0HSG4"/>
<name>A0A0R0HSG4_SOYBN</name>
<reference evidence="1 2" key="1">
    <citation type="journal article" date="2010" name="Nature">
        <title>Genome sequence of the palaeopolyploid soybean.</title>
        <authorList>
            <person name="Schmutz J."/>
            <person name="Cannon S.B."/>
            <person name="Schlueter J."/>
            <person name="Ma J."/>
            <person name="Mitros T."/>
            <person name="Nelson W."/>
            <person name="Hyten D.L."/>
            <person name="Song Q."/>
            <person name="Thelen J.J."/>
            <person name="Cheng J."/>
            <person name="Xu D."/>
            <person name="Hellsten U."/>
            <person name="May G.D."/>
            <person name="Yu Y."/>
            <person name="Sakurai T."/>
            <person name="Umezawa T."/>
            <person name="Bhattacharyya M.K."/>
            <person name="Sandhu D."/>
            <person name="Valliyodan B."/>
            <person name="Lindquist E."/>
            <person name="Peto M."/>
            <person name="Grant D."/>
            <person name="Shu S."/>
            <person name="Goodstein D."/>
            <person name="Barry K."/>
            <person name="Futrell-Griggs M."/>
            <person name="Abernathy B."/>
            <person name="Du J."/>
            <person name="Tian Z."/>
            <person name="Zhu L."/>
            <person name="Gill N."/>
            <person name="Joshi T."/>
            <person name="Libault M."/>
            <person name="Sethuraman A."/>
            <person name="Zhang X.-C."/>
            <person name="Shinozaki K."/>
            <person name="Nguyen H.T."/>
            <person name="Wing R.A."/>
            <person name="Cregan P."/>
            <person name="Specht J."/>
            <person name="Grimwood J."/>
            <person name="Rokhsar D."/>
            <person name="Stacey G."/>
            <person name="Shoemaker R.C."/>
            <person name="Jackson S.A."/>
        </authorList>
    </citation>
    <scope>NUCLEOTIDE SEQUENCE [LARGE SCALE GENOMIC DNA]</scope>
    <source>
        <strain evidence="2">cv. Williams 82</strain>
        <tissue evidence="1">Callus</tissue>
    </source>
</reference>
<evidence type="ECO:0000313" key="3">
    <source>
        <dbReference type="Proteomes" id="UP000008827"/>
    </source>
</evidence>
<dbReference type="AlphaFoldDB" id="A0A0R0HSG4"/>
<dbReference type="EnsemblPlants" id="KRH30515">
    <property type="protein sequence ID" value="KRH30515"/>
    <property type="gene ID" value="GLYMA_11G189300"/>
</dbReference>
<reference evidence="1" key="3">
    <citation type="submission" date="2018-07" db="EMBL/GenBank/DDBJ databases">
        <title>WGS assembly of Glycine max.</title>
        <authorList>
            <person name="Schmutz J."/>
            <person name="Cannon S."/>
            <person name="Schlueter J."/>
            <person name="Ma J."/>
            <person name="Mitros T."/>
            <person name="Nelson W."/>
            <person name="Hyten D."/>
            <person name="Song Q."/>
            <person name="Thelen J."/>
            <person name="Cheng J."/>
            <person name="Xu D."/>
            <person name="Hellsten U."/>
            <person name="May G."/>
            <person name="Yu Y."/>
            <person name="Sakurai T."/>
            <person name="Umezawa T."/>
            <person name="Bhattacharyya M."/>
            <person name="Sandhu D."/>
            <person name="Valliyodan B."/>
            <person name="Lindquist E."/>
            <person name="Peto M."/>
            <person name="Grant D."/>
            <person name="Shu S."/>
            <person name="Goodstein D."/>
            <person name="Barry K."/>
            <person name="Futrell-Griggs M."/>
            <person name="Abernathy B."/>
            <person name="Du J."/>
            <person name="Tian Z."/>
            <person name="Zhu L."/>
            <person name="Gill N."/>
            <person name="Joshi T."/>
            <person name="Libault M."/>
            <person name="Sethuraman A."/>
            <person name="Zhang X."/>
            <person name="Shinozaki K."/>
            <person name="Nguyen H."/>
            <person name="Wing R."/>
            <person name="Cregan P."/>
            <person name="Specht J."/>
            <person name="Grimwood J."/>
            <person name="Rokhsar D."/>
            <person name="Stacey G."/>
            <person name="Shoemaker R."/>
            <person name="Jackson S."/>
        </authorList>
    </citation>
    <scope>NUCLEOTIDE SEQUENCE</scope>
    <source>
        <tissue evidence="1">Callus</tissue>
    </source>
</reference>
<dbReference type="Proteomes" id="UP000008827">
    <property type="component" value="Chromosome 11"/>
</dbReference>
<evidence type="ECO:0000313" key="1">
    <source>
        <dbReference type="EMBL" id="KRH30515.1"/>
    </source>
</evidence>
<sequence>MHDQCVSLTHNHLLSPPKTRLKASSKSYWKYLRRDIEEDKRVGETNKQGVWLRKCICFSLRIFTCNLFDAREQCMLSASNFTQGKTQGRKGFLFFSSWNLIGYCVRTLTNTRYDPPPPPPICSNFWFEQCELQFRELNSMVCTCHVM</sequence>
<dbReference type="Gramene" id="KRH30515">
    <property type="protein sequence ID" value="KRH30515"/>
    <property type="gene ID" value="GLYMA_11G189300"/>
</dbReference>
<organism evidence="1">
    <name type="scientific">Glycine max</name>
    <name type="common">Soybean</name>
    <name type="synonym">Glycine hispida</name>
    <dbReference type="NCBI Taxonomy" id="3847"/>
    <lineage>
        <taxon>Eukaryota</taxon>
        <taxon>Viridiplantae</taxon>
        <taxon>Streptophyta</taxon>
        <taxon>Embryophyta</taxon>
        <taxon>Tracheophyta</taxon>
        <taxon>Spermatophyta</taxon>
        <taxon>Magnoliopsida</taxon>
        <taxon>eudicotyledons</taxon>
        <taxon>Gunneridae</taxon>
        <taxon>Pentapetalae</taxon>
        <taxon>rosids</taxon>
        <taxon>fabids</taxon>
        <taxon>Fabales</taxon>
        <taxon>Fabaceae</taxon>
        <taxon>Papilionoideae</taxon>
        <taxon>50 kb inversion clade</taxon>
        <taxon>NPAAA clade</taxon>
        <taxon>indigoferoid/millettioid clade</taxon>
        <taxon>Phaseoleae</taxon>
        <taxon>Glycine</taxon>
        <taxon>Glycine subgen. Soja</taxon>
    </lineage>
</organism>
<dbReference type="EMBL" id="CM000844">
    <property type="protein sequence ID" value="KRH30515.1"/>
    <property type="molecule type" value="Genomic_DNA"/>
</dbReference>
<evidence type="ECO:0000313" key="2">
    <source>
        <dbReference type="EnsemblPlants" id="KRH30515"/>
    </source>
</evidence>